<feature type="region of interest" description="Disordered" evidence="1">
    <location>
        <begin position="443"/>
        <end position="481"/>
    </location>
</feature>
<sequence>MAAAAAGGFIDLLAEVAAGARLRGALRLQPGRQGLGGGFPGGGGRGGSGGGGAGWPDLDTDPEAALEAAELLEAAAEGCCLPLLRRLYDFFVAHAGSSEEAVEAAAAAVMAAAKEAAAGREAWCSRATAELGGLGRQAAALVDALRATTWRGRVLAAAAASATPDWRAKVEFLESVGLRPVERFGLAVVAERAAAYRPRPARSRAAGAGAGPRRVGLGGGGMGSEAVWVATQAGGREAAGSSMPTLQLKPVDSAARVGPITGHWLRRRRYPISGAAVFGQAVRANNVTAVPYLLNRNRRRLERLELPHGFSVRPALMAAAEAGQLAVLQGVLDWALNRAAASAAASAAVAAAATAAGLGGGAGAHTPAADPRVARDDDGSSSDTDTDDEALGSDGEFGEDEAGGAGAAVLRAVSDGAGAMLVGAARGGQLQAASWVLDTFGAGTGDGPPAEAGAEQGGGGGGRSLAWPWKGRGTAGARAGA</sequence>
<feature type="region of interest" description="Disordered" evidence="1">
    <location>
        <begin position="37"/>
        <end position="58"/>
    </location>
</feature>
<evidence type="ECO:0000256" key="1">
    <source>
        <dbReference type="SAM" id="MobiDB-lite"/>
    </source>
</evidence>
<dbReference type="Proteomes" id="UP000006906">
    <property type="component" value="Chromosome 12"/>
</dbReference>
<dbReference type="GO" id="GO:0030149">
    <property type="term" value="P:sphingolipid catabolic process"/>
    <property type="evidence" value="ECO:0000318"/>
    <property type="project" value="GO_Central"/>
</dbReference>
<dbReference type="GO" id="GO:0004620">
    <property type="term" value="F:phospholipase activity"/>
    <property type="evidence" value="ECO:0000318"/>
    <property type="project" value="GO_Central"/>
</dbReference>
<dbReference type="GO" id="GO:0005783">
    <property type="term" value="C:endoplasmic reticulum"/>
    <property type="evidence" value="ECO:0000318"/>
    <property type="project" value="GO_Central"/>
</dbReference>
<feature type="compositionally biased region" description="Low complexity" evidence="1">
    <location>
        <begin position="471"/>
        <end position="481"/>
    </location>
</feature>
<dbReference type="GO" id="GO:0016020">
    <property type="term" value="C:membrane"/>
    <property type="evidence" value="ECO:0000318"/>
    <property type="project" value="GO_Central"/>
</dbReference>
<dbReference type="GeneID" id="66055466"/>
<dbReference type="RefSeq" id="XP_042918314.1">
    <property type="nucleotide sequence ID" value="XM_043068051.1"/>
</dbReference>
<organism evidence="2 3">
    <name type="scientific">Chlamydomonas reinhardtii</name>
    <name type="common">Chlamydomonas smithii</name>
    <dbReference type="NCBI Taxonomy" id="3055"/>
    <lineage>
        <taxon>Eukaryota</taxon>
        <taxon>Viridiplantae</taxon>
        <taxon>Chlorophyta</taxon>
        <taxon>core chlorophytes</taxon>
        <taxon>Chlorophyceae</taxon>
        <taxon>CS clade</taxon>
        <taxon>Chlamydomonadales</taxon>
        <taxon>Chlamydomonadaceae</taxon>
        <taxon>Chlamydomonas</taxon>
    </lineage>
</organism>
<gene>
    <name evidence="2" type="ORF">CHLRE_12g499205v5</name>
</gene>
<evidence type="ECO:0000313" key="2">
    <source>
        <dbReference type="EMBL" id="PNW75040.1"/>
    </source>
</evidence>
<name>A0A2K3D3D6_CHLRE</name>
<protein>
    <submittedName>
        <fullName evidence="2">Uncharacterized protein</fullName>
    </submittedName>
</protein>
<dbReference type="GO" id="GO:0046513">
    <property type="term" value="P:ceramide biosynthetic process"/>
    <property type="evidence" value="ECO:0000318"/>
    <property type="project" value="GO_Central"/>
</dbReference>
<keyword evidence="3" id="KW-1185">Reference proteome</keyword>
<feature type="compositionally biased region" description="Acidic residues" evidence="1">
    <location>
        <begin position="384"/>
        <end position="402"/>
    </location>
</feature>
<dbReference type="ExpressionAtlas" id="A0A2K3D3D6">
    <property type="expression patterns" value="baseline and differential"/>
</dbReference>
<evidence type="ECO:0000313" key="3">
    <source>
        <dbReference type="Proteomes" id="UP000006906"/>
    </source>
</evidence>
<accession>A0A2K3D3D6</accession>
<feature type="region of interest" description="Disordered" evidence="1">
    <location>
        <begin position="360"/>
        <end position="403"/>
    </location>
</feature>
<dbReference type="InParanoid" id="A0A2K3D3D6"/>
<dbReference type="KEGG" id="cre:CHLRE_12g499205v5"/>
<reference evidence="2 3" key="1">
    <citation type="journal article" date="2007" name="Science">
        <title>The Chlamydomonas genome reveals the evolution of key animal and plant functions.</title>
        <authorList>
            <person name="Merchant S.S."/>
            <person name="Prochnik S.E."/>
            <person name="Vallon O."/>
            <person name="Harris E.H."/>
            <person name="Karpowicz S.J."/>
            <person name="Witman G.B."/>
            <person name="Terry A."/>
            <person name="Salamov A."/>
            <person name="Fritz-Laylin L.K."/>
            <person name="Marechal-Drouard L."/>
            <person name="Marshall W.F."/>
            <person name="Qu L.H."/>
            <person name="Nelson D.R."/>
            <person name="Sanderfoot A.A."/>
            <person name="Spalding M.H."/>
            <person name="Kapitonov V.V."/>
            <person name="Ren Q."/>
            <person name="Ferris P."/>
            <person name="Lindquist E."/>
            <person name="Shapiro H."/>
            <person name="Lucas S.M."/>
            <person name="Grimwood J."/>
            <person name="Schmutz J."/>
            <person name="Cardol P."/>
            <person name="Cerutti H."/>
            <person name="Chanfreau G."/>
            <person name="Chen C.L."/>
            <person name="Cognat V."/>
            <person name="Croft M.T."/>
            <person name="Dent R."/>
            <person name="Dutcher S."/>
            <person name="Fernandez E."/>
            <person name="Fukuzawa H."/>
            <person name="Gonzalez-Ballester D."/>
            <person name="Gonzalez-Halphen D."/>
            <person name="Hallmann A."/>
            <person name="Hanikenne M."/>
            <person name="Hippler M."/>
            <person name="Inwood W."/>
            <person name="Jabbari K."/>
            <person name="Kalanon M."/>
            <person name="Kuras R."/>
            <person name="Lefebvre P.A."/>
            <person name="Lemaire S.D."/>
            <person name="Lobanov A.V."/>
            <person name="Lohr M."/>
            <person name="Manuell A."/>
            <person name="Meier I."/>
            <person name="Mets L."/>
            <person name="Mittag M."/>
            <person name="Mittelmeier T."/>
            <person name="Moroney J.V."/>
            <person name="Moseley J."/>
            <person name="Napoli C."/>
            <person name="Nedelcu A.M."/>
            <person name="Niyogi K."/>
            <person name="Novoselov S.V."/>
            <person name="Paulsen I.T."/>
            <person name="Pazour G."/>
            <person name="Purton S."/>
            <person name="Ral J.P."/>
            <person name="Riano-Pachon D.M."/>
            <person name="Riekhof W."/>
            <person name="Rymarquis L."/>
            <person name="Schroda M."/>
            <person name="Stern D."/>
            <person name="Umen J."/>
            <person name="Willows R."/>
            <person name="Wilson N."/>
            <person name="Zimmer S.L."/>
            <person name="Allmer J."/>
            <person name="Balk J."/>
            <person name="Bisova K."/>
            <person name="Chen C.J."/>
            <person name="Elias M."/>
            <person name="Gendler K."/>
            <person name="Hauser C."/>
            <person name="Lamb M.R."/>
            <person name="Ledford H."/>
            <person name="Long J.C."/>
            <person name="Minagawa J."/>
            <person name="Page M.D."/>
            <person name="Pan J."/>
            <person name="Pootakham W."/>
            <person name="Roje S."/>
            <person name="Rose A."/>
            <person name="Stahlberg E."/>
            <person name="Terauchi A.M."/>
            <person name="Yang P."/>
            <person name="Ball S."/>
            <person name="Bowler C."/>
            <person name="Dieckmann C.L."/>
            <person name="Gladyshev V.N."/>
            <person name="Green P."/>
            <person name="Jorgensen R."/>
            <person name="Mayfield S."/>
            <person name="Mueller-Roeber B."/>
            <person name="Rajamani S."/>
            <person name="Sayre R.T."/>
            <person name="Brokstein P."/>
            <person name="Dubchak I."/>
            <person name="Goodstein D."/>
            <person name="Hornick L."/>
            <person name="Huang Y.W."/>
            <person name="Jhaveri J."/>
            <person name="Luo Y."/>
            <person name="Martinez D."/>
            <person name="Ngau W.C."/>
            <person name="Otillar B."/>
            <person name="Poliakov A."/>
            <person name="Porter A."/>
            <person name="Szajkowski L."/>
            <person name="Werner G."/>
            <person name="Zhou K."/>
            <person name="Grigoriev I.V."/>
            <person name="Rokhsar D.S."/>
            <person name="Grossman A.R."/>
        </authorList>
    </citation>
    <scope>NUCLEOTIDE SEQUENCE [LARGE SCALE GENOMIC DNA]</scope>
    <source>
        <strain evidence="3">CC-503</strain>
    </source>
</reference>
<proteinExistence type="predicted"/>
<dbReference type="EMBL" id="CM008973">
    <property type="protein sequence ID" value="PNW75040.1"/>
    <property type="molecule type" value="Genomic_DNA"/>
</dbReference>
<feature type="compositionally biased region" description="Gly residues" evidence="1">
    <location>
        <begin position="37"/>
        <end position="54"/>
    </location>
</feature>
<dbReference type="Gramene" id="PNW75040">
    <property type="protein sequence ID" value="PNW75040"/>
    <property type="gene ID" value="CHLRE_12g499205v5"/>
</dbReference>
<dbReference type="AlphaFoldDB" id="A0A2K3D3D6"/>
<dbReference type="GO" id="GO:0071944">
    <property type="term" value="C:cell periphery"/>
    <property type="evidence" value="ECO:0000318"/>
    <property type="project" value="GO_Central"/>
</dbReference>